<dbReference type="AlphaFoldDB" id="A0AAD5CZ67"/>
<evidence type="ECO:0000256" key="2">
    <source>
        <dbReference type="ARBA" id="ARBA00022692"/>
    </source>
</evidence>
<feature type="region of interest" description="Disordered" evidence="7">
    <location>
        <begin position="174"/>
        <end position="196"/>
    </location>
</feature>
<keyword evidence="2 8" id="KW-0812">Transmembrane</keyword>
<proteinExistence type="inferred from homology"/>
<accession>A0AAD5CZ67</accession>
<dbReference type="InterPro" id="IPR009606">
    <property type="entry name" value="DEAL/Modifying_wall_lignin1/2"/>
</dbReference>
<evidence type="ECO:0000256" key="4">
    <source>
        <dbReference type="ARBA" id="ARBA00022989"/>
    </source>
</evidence>
<dbReference type="InterPro" id="IPR052222">
    <property type="entry name" value="DESIGUAL"/>
</dbReference>
<evidence type="ECO:0000256" key="3">
    <source>
        <dbReference type="ARBA" id="ARBA00022729"/>
    </source>
</evidence>
<keyword evidence="10" id="KW-1185">Reference proteome</keyword>
<feature type="transmembrane region" description="Helical" evidence="8">
    <location>
        <begin position="94"/>
        <end position="112"/>
    </location>
</feature>
<keyword evidence="5 8" id="KW-0472">Membrane</keyword>
<keyword evidence="4 8" id="KW-1133">Transmembrane helix</keyword>
<evidence type="ECO:0000256" key="1">
    <source>
        <dbReference type="ARBA" id="ARBA00004127"/>
    </source>
</evidence>
<gene>
    <name evidence="9" type="ORF">M8C21_030509</name>
</gene>
<sequence>MDNKLLGFCAIAAVLGIISAVFGFAAEATRVKASEVEIIYNTCVYPSSPALALAIVASAFTIITQIYLTSIYLGSGCCINDPSVPKVSGVLCKFSWFASFAAVVTFLVAGAQNNRRSREGRRVDLYHIKCFAVKPGFFSVGAAVALLSVIFGIAAFLTIIPSPQTNTNPAVELPLGANVGPERNPRPFPSPQHASR</sequence>
<evidence type="ECO:0000256" key="7">
    <source>
        <dbReference type="SAM" id="MobiDB-lite"/>
    </source>
</evidence>
<reference evidence="9" key="1">
    <citation type="submission" date="2022-06" db="EMBL/GenBank/DDBJ databases">
        <title>Uncovering the hologenomic basis of an extraordinary plant invasion.</title>
        <authorList>
            <person name="Bieker V.C."/>
            <person name="Martin M.D."/>
            <person name="Gilbert T."/>
            <person name="Hodgins K."/>
            <person name="Battlay P."/>
            <person name="Petersen B."/>
            <person name="Wilson J."/>
        </authorList>
    </citation>
    <scope>NUCLEOTIDE SEQUENCE</scope>
    <source>
        <strain evidence="9">AA19_3_7</strain>
        <tissue evidence="9">Leaf</tissue>
    </source>
</reference>
<evidence type="ECO:0000313" key="10">
    <source>
        <dbReference type="Proteomes" id="UP001206925"/>
    </source>
</evidence>
<feature type="transmembrane region" description="Helical" evidence="8">
    <location>
        <begin position="49"/>
        <end position="73"/>
    </location>
</feature>
<comment type="caution">
    <text evidence="9">The sequence shown here is derived from an EMBL/GenBank/DDBJ whole genome shotgun (WGS) entry which is preliminary data.</text>
</comment>
<dbReference type="PANTHER" id="PTHR31769">
    <property type="entry name" value="OS07G0462200 PROTEIN-RELATED"/>
    <property type="match status" value="1"/>
</dbReference>
<dbReference type="GO" id="GO:0012505">
    <property type="term" value="C:endomembrane system"/>
    <property type="evidence" value="ECO:0007669"/>
    <property type="project" value="UniProtKB-SubCell"/>
</dbReference>
<protein>
    <submittedName>
        <fullName evidence="9">Uncharacterized protein</fullName>
    </submittedName>
</protein>
<organism evidence="9 10">
    <name type="scientific">Ambrosia artemisiifolia</name>
    <name type="common">Common ragweed</name>
    <dbReference type="NCBI Taxonomy" id="4212"/>
    <lineage>
        <taxon>Eukaryota</taxon>
        <taxon>Viridiplantae</taxon>
        <taxon>Streptophyta</taxon>
        <taxon>Embryophyta</taxon>
        <taxon>Tracheophyta</taxon>
        <taxon>Spermatophyta</taxon>
        <taxon>Magnoliopsida</taxon>
        <taxon>eudicotyledons</taxon>
        <taxon>Gunneridae</taxon>
        <taxon>Pentapetalae</taxon>
        <taxon>asterids</taxon>
        <taxon>campanulids</taxon>
        <taxon>Asterales</taxon>
        <taxon>Asteraceae</taxon>
        <taxon>Asteroideae</taxon>
        <taxon>Heliantheae alliance</taxon>
        <taxon>Heliantheae</taxon>
        <taxon>Ambrosia</taxon>
    </lineage>
</organism>
<feature type="transmembrane region" description="Helical" evidence="8">
    <location>
        <begin position="137"/>
        <end position="160"/>
    </location>
</feature>
<comment type="subcellular location">
    <subcellularLocation>
        <location evidence="1">Endomembrane system</location>
        <topology evidence="1">Multi-pass membrane protein</topology>
    </subcellularLocation>
</comment>
<dbReference type="EMBL" id="JAMZMK010006414">
    <property type="protein sequence ID" value="KAI7749060.1"/>
    <property type="molecule type" value="Genomic_DNA"/>
</dbReference>
<evidence type="ECO:0000256" key="6">
    <source>
        <dbReference type="ARBA" id="ARBA00029467"/>
    </source>
</evidence>
<keyword evidence="3" id="KW-0732">Signal</keyword>
<evidence type="ECO:0000313" key="9">
    <source>
        <dbReference type="EMBL" id="KAI7749060.1"/>
    </source>
</evidence>
<comment type="similarity">
    <text evidence="6">Belongs to the DESIGUAL family.</text>
</comment>
<name>A0AAD5CZ67_AMBAR</name>
<dbReference type="Proteomes" id="UP001206925">
    <property type="component" value="Unassembled WGS sequence"/>
</dbReference>
<dbReference type="Pfam" id="PF06749">
    <property type="entry name" value="DUF1218"/>
    <property type="match status" value="1"/>
</dbReference>
<evidence type="ECO:0000256" key="5">
    <source>
        <dbReference type="ARBA" id="ARBA00023136"/>
    </source>
</evidence>
<evidence type="ECO:0000256" key="8">
    <source>
        <dbReference type="SAM" id="Phobius"/>
    </source>
</evidence>